<accession>A0A9N9R904</accession>
<protein>
    <submittedName>
        <fullName evidence="1">Uncharacterized protein</fullName>
    </submittedName>
</protein>
<reference evidence="1" key="2">
    <citation type="submission" date="2022-10" db="EMBL/GenBank/DDBJ databases">
        <authorList>
            <consortium name="ENA_rothamsted_submissions"/>
            <consortium name="culmorum"/>
            <person name="King R."/>
        </authorList>
    </citation>
    <scope>NUCLEOTIDE SEQUENCE</scope>
</reference>
<dbReference type="OrthoDB" id="6881329at2759"/>
<evidence type="ECO:0000313" key="2">
    <source>
        <dbReference type="Proteomes" id="UP001153714"/>
    </source>
</evidence>
<evidence type="ECO:0000313" key="1">
    <source>
        <dbReference type="EMBL" id="CAG9792738.1"/>
    </source>
</evidence>
<organism evidence="1 2">
    <name type="scientific">Diatraea saccharalis</name>
    <name type="common">sugarcane borer</name>
    <dbReference type="NCBI Taxonomy" id="40085"/>
    <lineage>
        <taxon>Eukaryota</taxon>
        <taxon>Metazoa</taxon>
        <taxon>Ecdysozoa</taxon>
        <taxon>Arthropoda</taxon>
        <taxon>Hexapoda</taxon>
        <taxon>Insecta</taxon>
        <taxon>Pterygota</taxon>
        <taxon>Neoptera</taxon>
        <taxon>Endopterygota</taxon>
        <taxon>Lepidoptera</taxon>
        <taxon>Glossata</taxon>
        <taxon>Ditrysia</taxon>
        <taxon>Pyraloidea</taxon>
        <taxon>Crambidae</taxon>
        <taxon>Crambinae</taxon>
        <taxon>Diatraea</taxon>
    </lineage>
</organism>
<gene>
    <name evidence="1" type="ORF">DIATSA_LOCUS10248</name>
</gene>
<sequence>MEVAEEQEIYKKCYQLGLQLFDSLNIYYNVSNSLIVLWNKFQIFVYEDLNFENSSKIFTPEFQVDQLILSNNYLICLDSSGNVHTTSLKFKNPAQKRFKSSFLPRSQGVLLLNAQIQDSIISIKHENDHYYLYLNKINSDFQLENKMQLKYDGRWPLPAPMQNKCLLTSYRLTTTELNYIMKIFNCKETNMSDCHLLVLSFDKLTLYACLFNQKRGVNSANLVKLYTCPSEICNIEVVDNNGLNIYIGLKIGTFIRLFLNNVLRKPDIIHLNTALHKYATIKDTIIYTDGRSMWKTENLFDENISFTRCFVRQVKDFVRFGDQIICTSYTTMLYIFPMDDHNSFLKQETTEEYCSAEKLINNSEYLYKIMEEVEKNNELTKKINNEGNYITTLSMSKRQDVMDNILQHTVKVYESYEDVTKENSDIKLTENLFEYFKPNSFYFLITLTTGSMQHVLNNILSNILNKVKIHITLSTDLKLLKTTSVEMVETFKKLKVLLPFDNKDDNVTEIILNLKLVSSIPGAFDERQKLWATLFRKCVVLKSEHFIKPNIAIKSCLILKEQPEPLSDTIYKLAVDQYGSLFNITDISKYHSNSKQFSVYGRLPNDYENIFKDESLLNRLEYLTKKKATYVLEQIRSEEFLKSKSNICFQVGNTNVTIEIINDDFTNPLLQVTSMNMLIAFNIRNFITNLIYNEAAMGTGYGNIKHVLYNTTENTLREIKLALLNQCNHEEFQPLTDKFQKDVIGALPI</sequence>
<name>A0A9N9R904_9NEOP</name>
<keyword evidence="2" id="KW-1185">Reference proteome</keyword>
<dbReference type="Proteomes" id="UP001153714">
    <property type="component" value="Chromosome 5"/>
</dbReference>
<reference evidence="1" key="1">
    <citation type="submission" date="2021-12" db="EMBL/GenBank/DDBJ databases">
        <authorList>
            <person name="King R."/>
        </authorList>
    </citation>
    <scope>NUCLEOTIDE SEQUENCE</scope>
</reference>
<proteinExistence type="predicted"/>
<dbReference type="AlphaFoldDB" id="A0A9N9R904"/>
<dbReference type="EMBL" id="OU893336">
    <property type="protein sequence ID" value="CAG9792738.1"/>
    <property type="molecule type" value="Genomic_DNA"/>
</dbReference>